<keyword evidence="6" id="KW-1185">Reference proteome</keyword>
<dbReference type="CDD" id="cd00090">
    <property type="entry name" value="HTH_ARSR"/>
    <property type="match status" value="1"/>
</dbReference>
<dbReference type="SMART" id="SM00347">
    <property type="entry name" value="HTH_MARR"/>
    <property type="match status" value="1"/>
</dbReference>
<organism evidence="5 6">
    <name type="scientific">Kutzneria buriramensis</name>
    <dbReference type="NCBI Taxonomy" id="1045776"/>
    <lineage>
        <taxon>Bacteria</taxon>
        <taxon>Bacillati</taxon>
        <taxon>Actinomycetota</taxon>
        <taxon>Actinomycetes</taxon>
        <taxon>Pseudonocardiales</taxon>
        <taxon>Pseudonocardiaceae</taxon>
        <taxon>Kutzneria</taxon>
    </lineage>
</organism>
<name>A0A3E0HUW9_9PSEU</name>
<dbReference type="InterPro" id="IPR000835">
    <property type="entry name" value="HTH_MarR-typ"/>
</dbReference>
<dbReference type="Pfam" id="PF12802">
    <property type="entry name" value="MarR_2"/>
    <property type="match status" value="1"/>
</dbReference>
<dbReference type="GO" id="GO:0003700">
    <property type="term" value="F:DNA-binding transcription factor activity"/>
    <property type="evidence" value="ECO:0007669"/>
    <property type="project" value="InterPro"/>
</dbReference>
<dbReference type="EMBL" id="QUNO01000004">
    <property type="protein sequence ID" value="REH50244.1"/>
    <property type="molecule type" value="Genomic_DNA"/>
</dbReference>
<feature type="domain" description="HTH marR-type" evidence="4">
    <location>
        <begin position="27"/>
        <end position="148"/>
    </location>
</feature>
<dbReference type="GO" id="GO:0003677">
    <property type="term" value="F:DNA binding"/>
    <property type="evidence" value="ECO:0007669"/>
    <property type="project" value="UniProtKB-KW"/>
</dbReference>
<dbReference type="InterPro" id="IPR039422">
    <property type="entry name" value="MarR/SlyA-like"/>
</dbReference>
<proteinExistence type="predicted"/>
<reference evidence="5 6" key="1">
    <citation type="submission" date="2018-08" db="EMBL/GenBank/DDBJ databases">
        <title>Genomic Encyclopedia of Archaeal and Bacterial Type Strains, Phase II (KMG-II): from individual species to whole genera.</title>
        <authorList>
            <person name="Goeker M."/>
        </authorList>
    </citation>
    <scope>NUCLEOTIDE SEQUENCE [LARGE SCALE GENOMIC DNA]</scope>
    <source>
        <strain evidence="5 6">DSM 45791</strain>
    </source>
</reference>
<dbReference type="AlphaFoldDB" id="A0A3E0HUW9"/>
<dbReference type="PROSITE" id="PS01117">
    <property type="entry name" value="HTH_MARR_1"/>
    <property type="match status" value="1"/>
</dbReference>
<protein>
    <submittedName>
        <fullName evidence="5">DNA-binding MarR family transcriptional regulator</fullName>
    </submittedName>
</protein>
<evidence type="ECO:0000313" key="6">
    <source>
        <dbReference type="Proteomes" id="UP000256269"/>
    </source>
</evidence>
<dbReference type="Proteomes" id="UP000256269">
    <property type="component" value="Unassembled WGS sequence"/>
</dbReference>
<keyword evidence="3" id="KW-0804">Transcription</keyword>
<dbReference type="GO" id="GO:0006950">
    <property type="term" value="P:response to stress"/>
    <property type="evidence" value="ECO:0007669"/>
    <property type="project" value="TreeGrafter"/>
</dbReference>
<evidence type="ECO:0000313" key="5">
    <source>
        <dbReference type="EMBL" id="REH50244.1"/>
    </source>
</evidence>
<dbReference type="Gene3D" id="1.10.10.10">
    <property type="entry name" value="Winged helix-like DNA-binding domain superfamily/Winged helix DNA-binding domain"/>
    <property type="match status" value="1"/>
</dbReference>
<evidence type="ECO:0000256" key="2">
    <source>
        <dbReference type="ARBA" id="ARBA00023125"/>
    </source>
</evidence>
<dbReference type="PANTHER" id="PTHR33164">
    <property type="entry name" value="TRANSCRIPTIONAL REGULATOR, MARR FAMILY"/>
    <property type="match status" value="1"/>
</dbReference>
<dbReference type="SUPFAM" id="SSF46785">
    <property type="entry name" value="Winged helix' DNA-binding domain"/>
    <property type="match status" value="1"/>
</dbReference>
<evidence type="ECO:0000256" key="1">
    <source>
        <dbReference type="ARBA" id="ARBA00023015"/>
    </source>
</evidence>
<dbReference type="InterPro" id="IPR011991">
    <property type="entry name" value="ArsR-like_HTH"/>
</dbReference>
<evidence type="ECO:0000259" key="4">
    <source>
        <dbReference type="PROSITE" id="PS50995"/>
    </source>
</evidence>
<dbReference type="PROSITE" id="PS50995">
    <property type="entry name" value="HTH_MARR_2"/>
    <property type="match status" value="1"/>
</dbReference>
<evidence type="ECO:0000256" key="3">
    <source>
        <dbReference type="ARBA" id="ARBA00023163"/>
    </source>
</evidence>
<sequence length="148" mass="16722">MQMHLMQADLMQWNFMTVGTMMRGVTENELVDTWRDLLGRYHSTWCALDRELRESHGLGASEFEVLDQLTESCCDKQALRMQELGKKVQLSQSALSRVVARLEAEGLVFRALCADDRRGIYVELTDAGRERHAAAAPTHRTVLAANLA</sequence>
<comment type="caution">
    <text evidence="5">The sequence shown here is derived from an EMBL/GenBank/DDBJ whole genome shotgun (WGS) entry which is preliminary data.</text>
</comment>
<dbReference type="InterPro" id="IPR023187">
    <property type="entry name" value="Tscrpt_reg_MarR-type_CS"/>
</dbReference>
<dbReference type="InterPro" id="IPR036390">
    <property type="entry name" value="WH_DNA-bd_sf"/>
</dbReference>
<gene>
    <name evidence="5" type="ORF">BCF44_104520</name>
</gene>
<keyword evidence="1" id="KW-0805">Transcription regulation</keyword>
<dbReference type="PANTHER" id="PTHR33164:SF99">
    <property type="entry name" value="MARR FAMILY REGULATORY PROTEIN"/>
    <property type="match status" value="1"/>
</dbReference>
<keyword evidence="2 5" id="KW-0238">DNA-binding</keyword>
<dbReference type="PRINTS" id="PR00598">
    <property type="entry name" value="HTHMARR"/>
</dbReference>
<dbReference type="InterPro" id="IPR036388">
    <property type="entry name" value="WH-like_DNA-bd_sf"/>
</dbReference>
<accession>A0A3E0HUW9</accession>